<dbReference type="AlphaFoldDB" id="A0A4S2MU33"/>
<protein>
    <submittedName>
        <fullName evidence="3">Uncharacterized protein</fullName>
    </submittedName>
</protein>
<reference evidence="3 4" key="1">
    <citation type="submission" date="2019-04" db="EMBL/GenBank/DDBJ databases">
        <title>Comparative genomics and transcriptomics to analyze fruiting body development in filamentous ascomycetes.</title>
        <authorList>
            <consortium name="DOE Joint Genome Institute"/>
            <person name="Lutkenhaus R."/>
            <person name="Traeger S."/>
            <person name="Breuer J."/>
            <person name="Kuo A."/>
            <person name="Lipzen A."/>
            <person name="Pangilinan J."/>
            <person name="Dilworth D."/>
            <person name="Sandor L."/>
            <person name="Poggeler S."/>
            <person name="Barry K."/>
            <person name="Grigoriev I.V."/>
            <person name="Nowrousian M."/>
        </authorList>
    </citation>
    <scope>NUCLEOTIDE SEQUENCE [LARGE SCALE GENOMIC DNA]</scope>
    <source>
        <strain evidence="3 4">CBS 389.68</strain>
    </source>
</reference>
<keyword evidence="2" id="KW-1133">Transmembrane helix</keyword>
<dbReference type="Proteomes" id="UP000298138">
    <property type="component" value="Unassembled WGS sequence"/>
</dbReference>
<name>A0A4S2MU33_9PEZI</name>
<feature type="compositionally biased region" description="Low complexity" evidence="1">
    <location>
        <begin position="165"/>
        <end position="177"/>
    </location>
</feature>
<organism evidence="3 4">
    <name type="scientific">Ascodesmis nigricans</name>
    <dbReference type="NCBI Taxonomy" id="341454"/>
    <lineage>
        <taxon>Eukaryota</taxon>
        <taxon>Fungi</taxon>
        <taxon>Dikarya</taxon>
        <taxon>Ascomycota</taxon>
        <taxon>Pezizomycotina</taxon>
        <taxon>Pezizomycetes</taxon>
        <taxon>Pezizales</taxon>
        <taxon>Ascodesmidaceae</taxon>
        <taxon>Ascodesmis</taxon>
    </lineage>
</organism>
<keyword evidence="4" id="KW-1185">Reference proteome</keyword>
<dbReference type="InParanoid" id="A0A4S2MU33"/>
<evidence type="ECO:0000256" key="1">
    <source>
        <dbReference type="SAM" id="MobiDB-lite"/>
    </source>
</evidence>
<keyword evidence="2" id="KW-0472">Membrane</keyword>
<evidence type="ECO:0000313" key="3">
    <source>
        <dbReference type="EMBL" id="TGZ80062.1"/>
    </source>
</evidence>
<keyword evidence="2" id="KW-0812">Transmembrane</keyword>
<feature type="region of interest" description="Disordered" evidence="1">
    <location>
        <begin position="331"/>
        <end position="384"/>
    </location>
</feature>
<feature type="compositionally biased region" description="Polar residues" evidence="1">
    <location>
        <begin position="89"/>
        <end position="112"/>
    </location>
</feature>
<proteinExistence type="predicted"/>
<feature type="region of interest" description="Disordered" evidence="1">
    <location>
        <begin position="272"/>
        <end position="293"/>
    </location>
</feature>
<gene>
    <name evidence="3" type="ORF">EX30DRAFT_68333</name>
</gene>
<evidence type="ECO:0000313" key="4">
    <source>
        <dbReference type="Proteomes" id="UP000298138"/>
    </source>
</evidence>
<feature type="compositionally biased region" description="Low complexity" evidence="1">
    <location>
        <begin position="136"/>
        <end position="150"/>
    </location>
</feature>
<dbReference type="PROSITE" id="PS51257">
    <property type="entry name" value="PROKAR_LIPOPROTEIN"/>
    <property type="match status" value="1"/>
</dbReference>
<feature type="compositionally biased region" description="Low complexity" evidence="1">
    <location>
        <begin position="222"/>
        <end position="250"/>
    </location>
</feature>
<feature type="region of interest" description="Disordered" evidence="1">
    <location>
        <begin position="47"/>
        <end position="257"/>
    </location>
</feature>
<sequence length="384" mass="41093">MARMEPVSVAFGCAMGIAISIALLGIFLGCYKKKFFRRAVNSLKSMEEGRPDMRQRKSASQIVVPSVTRPPPVVAPKRSGDSSRRATHKSASSIPPSNSAKAVTVKSSSTKGPATPVETPSKIVQPKRSSEPPLQTRSHTPTSTHSPLSPQGAPKRVSAPVAVHSASRISEFRSSSAPPIHQISPQAPPKRKPIPAMLPPSPLAPRTYQSTRTVPKPILIRPTTTTRNGPTTPTSTRGPVTPVATRTPHSSHPPLPSAAQYYLGLAEGRSKKSSFSDSADALEIPKLPEERPKNTEIAELPAFNIPEPPLTDHSATIFDIHGRYFSLSPMSSPAHTLHSRPRSVPAESMKEYTESPVLPPPNLPLTPSCASSTYPGTRASSMIL</sequence>
<accession>A0A4S2MU33</accession>
<feature type="compositionally biased region" description="Polar residues" evidence="1">
    <location>
        <begin position="368"/>
        <end position="384"/>
    </location>
</feature>
<dbReference type="EMBL" id="ML220127">
    <property type="protein sequence ID" value="TGZ80062.1"/>
    <property type="molecule type" value="Genomic_DNA"/>
</dbReference>
<evidence type="ECO:0000256" key="2">
    <source>
        <dbReference type="SAM" id="Phobius"/>
    </source>
</evidence>
<feature type="transmembrane region" description="Helical" evidence="2">
    <location>
        <begin position="6"/>
        <end position="28"/>
    </location>
</feature>